<dbReference type="GO" id="GO:0005509">
    <property type="term" value="F:calcium ion binding"/>
    <property type="evidence" value="ECO:0007669"/>
    <property type="project" value="InterPro"/>
</dbReference>
<evidence type="ECO:0000259" key="2">
    <source>
        <dbReference type="PROSITE" id="PS50222"/>
    </source>
</evidence>
<reference evidence="3 4" key="1">
    <citation type="journal article" date="2014" name="PLoS Genet.">
        <title>Analysis of the Phlebiopsis gigantea genome, transcriptome and secretome provides insight into its pioneer colonization strategies of wood.</title>
        <authorList>
            <person name="Hori C."/>
            <person name="Ishida T."/>
            <person name="Igarashi K."/>
            <person name="Samejima M."/>
            <person name="Suzuki H."/>
            <person name="Master E."/>
            <person name="Ferreira P."/>
            <person name="Ruiz-Duenas F.J."/>
            <person name="Held B."/>
            <person name="Canessa P."/>
            <person name="Larrondo L.F."/>
            <person name="Schmoll M."/>
            <person name="Druzhinina I.S."/>
            <person name="Kubicek C.P."/>
            <person name="Gaskell J.A."/>
            <person name="Kersten P."/>
            <person name="St John F."/>
            <person name="Glasner J."/>
            <person name="Sabat G."/>
            <person name="Splinter BonDurant S."/>
            <person name="Syed K."/>
            <person name="Yadav J."/>
            <person name="Mgbeahuruike A.C."/>
            <person name="Kovalchuk A."/>
            <person name="Asiegbu F.O."/>
            <person name="Lackner G."/>
            <person name="Hoffmeister D."/>
            <person name="Rencoret J."/>
            <person name="Gutierrez A."/>
            <person name="Sun H."/>
            <person name="Lindquist E."/>
            <person name="Barry K."/>
            <person name="Riley R."/>
            <person name="Grigoriev I.V."/>
            <person name="Henrissat B."/>
            <person name="Kues U."/>
            <person name="Berka R.M."/>
            <person name="Martinez A.T."/>
            <person name="Covert S.F."/>
            <person name="Blanchette R.A."/>
            <person name="Cullen D."/>
        </authorList>
    </citation>
    <scope>NUCLEOTIDE SEQUENCE [LARGE SCALE GENOMIC DNA]</scope>
    <source>
        <strain evidence="3 4">11061_1 CR5-6</strain>
    </source>
</reference>
<feature type="region of interest" description="Disordered" evidence="1">
    <location>
        <begin position="1"/>
        <end position="40"/>
    </location>
</feature>
<dbReference type="AlphaFoldDB" id="A0A0C3S709"/>
<evidence type="ECO:0000256" key="1">
    <source>
        <dbReference type="SAM" id="MobiDB-lite"/>
    </source>
</evidence>
<feature type="domain" description="EF-hand" evidence="2">
    <location>
        <begin position="298"/>
        <end position="333"/>
    </location>
</feature>
<dbReference type="EMBL" id="KN840575">
    <property type="protein sequence ID" value="KIP04420.1"/>
    <property type="molecule type" value="Genomic_DNA"/>
</dbReference>
<dbReference type="PANTHER" id="PTHR39639:SF1">
    <property type="entry name" value="DUF262 DOMAIN-CONTAINING PROTEIN"/>
    <property type="match status" value="1"/>
</dbReference>
<feature type="compositionally biased region" description="Low complexity" evidence="1">
    <location>
        <begin position="496"/>
        <end position="506"/>
    </location>
</feature>
<evidence type="ECO:0000313" key="3">
    <source>
        <dbReference type="EMBL" id="KIP04420.1"/>
    </source>
</evidence>
<dbReference type="PANTHER" id="PTHR39639">
    <property type="entry name" value="CHROMOSOME 16, WHOLE GENOME SHOTGUN SEQUENCE"/>
    <property type="match status" value="1"/>
</dbReference>
<feature type="compositionally biased region" description="Basic residues" evidence="1">
    <location>
        <begin position="425"/>
        <end position="436"/>
    </location>
</feature>
<dbReference type="InterPro" id="IPR004919">
    <property type="entry name" value="GmrSD_N"/>
</dbReference>
<gene>
    <name evidence="3" type="ORF">PHLGIDRAFT_129517</name>
</gene>
<evidence type="ECO:0000313" key="4">
    <source>
        <dbReference type="Proteomes" id="UP000053257"/>
    </source>
</evidence>
<feature type="compositionally biased region" description="Acidic residues" evidence="1">
    <location>
        <begin position="407"/>
        <end position="419"/>
    </location>
</feature>
<proteinExistence type="predicted"/>
<dbReference type="Pfam" id="PF03235">
    <property type="entry name" value="GmrSD_N"/>
    <property type="match status" value="1"/>
</dbReference>
<keyword evidence="4" id="KW-1185">Reference proteome</keyword>
<feature type="compositionally biased region" description="Basic and acidic residues" evidence="1">
    <location>
        <begin position="509"/>
        <end position="524"/>
    </location>
</feature>
<feature type="compositionally biased region" description="Acidic residues" evidence="1">
    <location>
        <begin position="1"/>
        <end position="18"/>
    </location>
</feature>
<dbReference type="HOGENOM" id="CLU_013023_2_0_1"/>
<dbReference type="OrthoDB" id="5419821at2759"/>
<sequence>MLEEDAYMSDLTEDEGEGDDKSTQTRSPTKKKTRARKNDPSEYRIQGALTAYRATTYNAQHLFEQLNSGDVSLDAEYQRDVVWPVAKQIGLIDSVFRNFYIPPVIFSVIYESDGSEKRVCIDGKQRLTSIQKFMNGIIPHKDVYTGEKYFYKENPNRAERGKLLPLRYQKIFQNKQIVCIEYTNLTDDSEREIFQRVQLGMALTPAEKLQAVSSPSSSFVRTLVALYVHNQLEHHLDWDTARGGDFRCVASAVYCIEKEAKVVPSMSSLMKWLQEPDELDEVLCEDIHTTFKIFATLSKDSDYNRAFKLYDKKKALKVSPAEFIMIGVMIYRFKGKLTMKQLSEAIENMRWSIRESEKDIRMNSRVFKLMLNFIVKLKASQLASDPNNDVAAVDIKNTYTGESTPAGDDDELEELEDDAVDSKGKGKATTKRKRSSKNNEDDGDYSDSADYKPHKKVSTPAKSQRTPVRPGKSSPNLRRALKQSSPSPSSPPSSAPPSYSSQPSSQRGMHSDRLDAIRRAKEAQQQHAEFPASQWPVDLAGLRLGAGPMYPDIGKTLMETLGFAQALPMLQQQFPYASQNPPPPNAGGASRYANADNGYQRRPTG</sequence>
<dbReference type="Proteomes" id="UP000053257">
    <property type="component" value="Unassembled WGS sequence"/>
</dbReference>
<feature type="region of interest" description="Disordered" evidence="1">
    <location>
        <begin position="399"/>
        <end position="534"/>
    </location>
</feature>
<accession>A0A0C3S709</accession>
<feature type="region of interest" description="Disordered" evidence="1">
    <location>
        <begin position="574"/>
        <end position="605"/>
    </location>
</feature>
<protein>
    <recommendedName>
        <fullName evidence="2">EF-hand domain-containing protein</fullName>
    </recommendedName>
</protein>
<dbReference type="STRING" id="745531.A0A0C3S709"/>
<organism evidence="3 4">
    <name type="scientific">Phlebiopsis gigantea (strain 11061_1 CR5-6)</name>
    <name type="common">White-rot fungus</name>
    <name type="synonym">Peniophora gigantea</name>
    <dbReference type="NCBI Taxonomy" id="745531"/>
    <lineage>
        <taxon>Eukaryota</taxon>
        <taxon>Fungi</taxon>
        <taxon>Dikarya</taxon>
        <taxon>Basidiomycota</taxon>
        <taxon>Agaricomycotina</taxon>
        <taxon>Agaricomycetes</taxon>
        <taxon>Polyporales</taxon>
        <taxon>Phanerochaetaceae</taxon>
        <taxon>Phlebiopsis</taxon>
    </lineage>
</organism>
<name>A0A0C3S709_PHLG1</name>
<dbReference type="PROSITE" id="PS50222">
    <property type="entry name" value="EF_HAND_2"/>
    <property type="match status" value="1"/>
</dbReference>
<dbReference type="InterPro" id="IPR002048">
    <property type="entry name" value="EF_hand_dom"/>
</dbReference>